<keyword evidence="3" id="KW-1185">Reference proteome</keyword>
<evidence type="ECO:0000313" key="3">
    <source>
        <dbReference type="Proteomes" id="UP000326924"/>
    </source>
</evidence>
<dbReference type="EMBL" id="VXIS01000448">
    <property type="protein sequence ID" value="KAA8893403.1"/>
    <property type="molecule type" value="Genomic_DNA"/>
</dbReference>
<accession>A0A5J5EDS7</accession>
<dbReference type="InParanoid" id="A0A5J5EDS7"/>
<comment type="caution">
    <text evidence="2">The sequence shown here is derived from an EMBL/GenBank/DDBJ whole genome shotgun (WGS) entry which is preliminary data.</text>
</comment>
<name>A0A5J5EDS7_9PEZI</name>
<proteinExistence type="predicted"/>
<gene>
    <name evidence="2" type="ORF">FN846DRAFT_1025728</name>
</gene>
<evidence type="ECO:0000313" key="2">
    <source>
        <dbReference type="EMBL" id="KAA8893403.1"/>
    </source>
</evidence>
<dbReference type="AlphaFoldDB" id="A0A5J5EDS7"/>
<reference evidence="2 3" key="1">
    <citation type="submission" date="2019-09" db="EMBL/GenBank/DDBJ databases">
        <title>Draft genome of the ectomycorrhizal ascomycete Sphaerosporella brunnea.</title>
        <authorList>
            <consortium name="DOE Joint Genome Institute"/>
            <person name="Benucci G.M."/>
            <person name="Marozzi G."/>
            <person name="Antonielli L."/>
            <person name="Sanchez S."/>
            <person name="Marco P."/>
            <person name="Wang X."/>
            <person name="Falini L.B."/>
            <person name="Barry K."/>
            <person name="Haridas S."/>
            <person name="Lipzen A."/>
            <person name="Labutti K."/>
            <person name="Grigoriev I.V."/>
            <person name="Murat C."/>
            <person name="Martin F."/>
            <person name="Albertini E."/>
            <person name="Donnini D."/>
            <person name="Bonito G."/>
        </authorList>
    </citation>
    <scope>NUCLEOTIDE SEQUENCE [LARGE SCALE GENOMIC DNA]</scope>
    <source>
        <strain evidence="2 3">Sb_GMNB300</strain>
    </source>
</reference>
<feature type="compositionally biased region" description="Basic and acidic residues" evidence="1">
    <location>
        <begin position="64"/>
        <end position="75"/>
    </location>
</feature>
<protein>
    <submittedName>
        <fullName evidence="2">Uncharacterized protein</fullName>
    </submittedName>
</protein>
<sequence>MSGTDPSNADNATLKDIAFEERMAREYPACARFLKACEDKLMHGAEKGARKLAAQAVAEEAPLNEEKATEKEHDAGIAGDGSEAWIWRKLCEHLDKQPGQTSVLLD</sequence>
<dbReference type="Proteomes" id="UP000326924">
    <property type="component" value="Unassembled WGS sequence"/>
</dbReference>
<organism evidence="2 3">
    <name type="scientific">Sphaerosporella brunnea</name>
    <dbReference type="NCBI Taxonomy" id="1250544"/>
    <lineage>
        <taxon>Eukaryota</taxon>
        <taxon>Fungi</taxon>
        <taxon>Dikarya</taxon>
        <taxon>Ascomycota</taxon>
        <taxon>Pezizomycotina</taxon>
        <taxon>Pezizomycetes</taxon>
        <taxon>Pezizales</taxon>
        <taxon>Pyronemataceae</taxon>
        <taxon>Sphaerosporella</taxon>
    </lineage>
</organism>
<feature type="region of interest" description="Disordered" evidence="1">
    <location>
        <begin position="51"/>
        <end position="77"/>
    </location>
</feature>
<evidence type="ECO:0000256" key="1">
    <source>
        <dbReference type="SAM" id="MobiDB-lite"/>
    </source>
</evidence>